<organism evidence="3 4">
    <name type="scientific">Haloplanus rubicundus</name>
    <dbReference type="NCBI Taxonomy" id="1547898"/>
    <lineage>
        <taxon>Archaea</taxon>
        <taxon>Methanobacteriati</taxon>
        <taxon>Methanobacteriota</taxon>
        <taxon>Stenosarchaea group</taxon>
        <taxon>Halobacteria</taxon>
        <taxon>Halobacteriales</taxon>
        <taxon>Haloferacaceae</taxon>
        <taxon>Haloplanus</taxon>
    </lineage>
</organism>
<dbReference type="EMBL" id="CP031148">
    <property type="protein sequence ID" value="AXG10968.1"/>
    <property type="molecule type" value="Genomic_DNA"/>
</dbReference>
<keyword evidence="1" id="KW-0812">Transmembrane</keyword>
<evidence type="ECO:0000259" key="2">
    <source>
        <dbReference type="Pfam" id="PF12773"/>
    </source>
</evidence>
<proteinExistence type="predicted"/>
<accession>A0A345EFJ6</accession>
<dbReference type="AlphaFoldDB" id="A0A345EFJ6"/>
<dbReference type="InterPro" id="IPR025874">
    <property type="entry name" value="DZR"/>
</dbReference>
<dbReference type="Proteomes" id="UP000252985">
    <property type="component" value="Chromosome"/>
</dbReference>
<feature type="transmembrane region" description="Helical" evidence="1">
    <location>
        <begin position="58"/>
        <end position="81"/>
    </location>
</feature>
<evidence type="ECO:0000313" key="4">
    <source>
        <dbReference type="Proteomes" id="UP000252985"/>
    </source>
</evidence>
<dbReference type="KEGG" id="haq:DU484_14540"/>
<feature type="transmembrane region" description="Helical" evidence="1">
    <location>
        <begin position="30"/>
        <end position="52"/>
    </location>
</feature>
<name>A0A345EFJ6_9EURY</name>
<sequence length="163" mass="17300">MPSVGIYHWSTGDTRPFSPRVRPSRVSSHGLLLIVALCWITIAAAVGIHASGRGRSGFVWGLVTFLLGVFGVVVYLLALLLTDDPEDGADGDDAPDRFRRCPACATRHDGTPNFCAECGEPLDEGNDVVDARLLRSGSRGYCSNCKTQVALDADGCPDCGAAF</sequence>
<keyword evidence="1" id="KW-1133">Transmembrane helix</keyword>
<evidence type="ECO:0000256" key="1">
    <source>
        <dbReference type="SAM" id="Phobius"/>
    </source>
</evidence>
<reference evidence="3 4" key="1">
    <citation type="submission" date="2018-07" db="EMBL/GenBank/DDBJ databases">
        <title>Genome sequences of Haloplanus sp. CBA1112.</title>
        <authorList>
            <person name="Kim Y.B."/>
            <person name="Roh S.W."/>
        </authorList>
    </citation>
    <scope>NUCLEOTIDE SEQUENCE [LARGE SCALE GENOMIC DNA]</scope>
    <source>
        <strain evidence="3 4">CBA1112</strain>
    </source>
</reference>
<gene>
    <name evidence="3" type="ORF">DU484_14540</name>
</gene>
<protein>
    <submittedName>
        <fullName evidence="3">Zinc ribbon domain-containing protein</fullName>
    </submittedName>
</protein>
<feature type="domain" description="DZANK-type" evidence="2">
    <location>
        <begin position="101"/>
        <end position="160"/>
    </location>
</feature>
<dbReference type="Pfam" id="PF12773">
    <property type="entry name" value="DZR"/>
    <property type="match status" value="1"/>
</dbReference>
<evidence type="ECO:0000313" key="3">
    <source>
        <dbReference type="EMBL" id="AXG10968.1"/>
    </source>
</evidence>
<keyword evidence="1" id="KW-0472">Membrane</keyword>